<dbReference type="Pfam" id="PF21289">
    <property type="entry name" value="EDC4_C"/>
    <property type="match status" value="1"/>
</dbReference>
<dbReference type="eggNOG" id="KOG1916">
    <property type="taxonomic scope" value="Eukaryota"/>
</dbReference>
<proteinExistence type="inferred from homology"/>
<evidence type="ECO:0000259" key="7">
    <source>
        <dbReference type="Pfam" id="PF21289"/>
    </source>
</evidence>
<dbReference type="EMBL" id="CM000785">
    <property type="protein sequence ID" value="AQL08304.1"/>
    <property type="molecule type" value="Genomic_DNA"/>
</dbReference>
<comment type="similarity">
    <text evidence="2">Belongs to the WD repeat EDC4 family.</text>
</comment>
<dbReference type="eggNOG" id="KOG0778">
    <property type="taxonomic scope" value="Eukaryota"/>
</dbReference>
<dbReference type="InterPro" id="IPR045152">
    <property type="entry name" value="EDC4-like"/>
</dbReference>
<gene>
    <name evidence="8" type="ORF">ZEAMMB73_Zm00001d048003</name>
</gene>
<dbReference type="Gene3D" id="1.10.220.100">
    <property type="entry name" value="conserved c-terminal region of ge- 1"/>
    <property type="match status" value="1"/>
</dbReference>
<dbReference type="InterPro" id="IPR049404">
    <property type="entry name" value="EDC4_C"/>
</dbReference>
<protein>
    <submittedName>
        <fullName evidence="8">Enhancer of mRNA-decapping protein 4</fullName>
    </submittedName>
</protein>
<dbReference type="PANTHER" id="PTHR15598:SF5">
    <property type="entry name" value="ENHANCER OF MRNA-DECAPPING PROTEIN 4"/>
    <property type="match status" value="1"/>
</dbReference>
<evidence type="ECO:0000256" key="6">
    <source>
        <dbReference type="ARBA" id="ARBA00023054"/>
    </source>
</evidence>
<name>A0A1D6PFM9_MAIZE</name>
<dbReference type="PANTHER" id="PTHR15598">
    <property type="entry name" value="ENHANCER OF MRNA-DECAPPING PROTEIN 4"/>
    <property type="match status" value="1"/>
</dbReference>
<feature type="domain" description="Enhancer of mRNA-decapping protein 4 C-terminal" evidence="7">
    <location>
        <begin position="53"/>
        <end position="153"/>
    </location>
</feature>
<dbReference type="GO" id="GO:0031087">
    <property type="term" value="P:deadenylation-independent decapping of nuclear-transcribed mRNA"/>
    <property type="evidence" value="ECO:0007669"/>
    <property type="project" value="InterPro"/>
</dbReference>
<evidence type="ECO:0000256" key="2">
    <source>
        <dbReference type="ARBA" id="ARBA00009639"/>
    </source>
</evidence>
<evidence type="ECO:0000256" key="3">
    <source>
        <dbReference type="ARBA" id="ARBA00022490"/>
    </source>
</evidence>
<accession>A0A1D6PFM9</accession>
<dbReference type="STRING" id="4577.A0A1D6PFM9"/>
<dbReference type="GO" id="GO:0000932">
    <property type="term" value="C:P-body"/>
    <property type="evidence" value="ECO:0007669"/>
    <property type="project" value="UniProtKB-SubCell"/>
</dbReference>
<sequence>MAVTSLMMFVESLQVNIKAAMKLDEGSCSRLTTLTETHTRQSYIEFLGDLLFKFDEAFTMALQRSDVSIVSWLCSQVDLRALCAMVPVPLNQGVFLALLQQLAIDIHNETSRKVQWMTDVAMAINPADQIIAVHVPPIFEQVYSQLAHQRTLPTAASDGTSIRVIMHVIN</sequence>
<evidence type="ECO:0000256" key="1">
    <source>
        <dbReference type="ARBA" id="ARBA00004201"/>
    </source>
</evidence>
<keyword evidence="6" id="KW-0175">Coiled coil</keyword>
<keyword evidence="4" id="KW-0853">WD repeat</keyword>
<dbReference type="SMR" id="A0A1D6PFM9"/>
<dbReference type="InterPro" id="IPR044938">
    <property type="entry name" value="EDC4_C_sf"/>
</dbReference>
<dbReference type="FunFam" id="1.10.220.100:FF:000001">
    <property type="entry name" value="Enhancer of mRNA-decapping protein 4"/>
    <property type="match status" value="1"/>
</dbReference>
<keyword evidence="3" id="KW-0963">Cytoplasm</keyword>
<reference evidence="8" key="1">
    <citation type="submission" date="2015-12" db="EMBL/GenBank/DDBJ databases">
        <title>Update maize B73 reference genome by single molecule sequencing technologies.</title>
        <authorList>
            <consortium name="Maize Genome Sequencing Project"/>
            <person name="Ware D."/>
        </authorList>
    </citation>
    <scope>NUCLEOTIDE SEQUENCE</scope>
    <source>
        <tissue evidence="8">Seedling</tissue>
    </source>
</reference>
<dbReference type="AlphaFoldDB" id="A0A1D6PFM9"/>
<evidence type="ECO:0000313" key="8">
    <source>
        <dbReference type="EMBL" id="AQL08304.1"/>
    </source>
</evidence>
<evidence type="ECO:0000256" key="5">
    <source>
        <dbReference type="ARBA" id="ARBA00022737"/>
    </source>
</evidence>
<dbReference type="InParanoid" id="A0A1D6PFM9"/>
<organism evidence="8">
    <name type="scientific">Zea mays</name>
    <name type="common">Maize</name>
    <dbReference type="NCBI Taxonomy" id="4577"/>
    <lineage>
        <taxon>Eukaryota</taxon>
        <taxon>Viridiplantae</taxon>
        <taxon>Streptophyta</taxon>
        <taxon>Embryophyta</taxon>
        <taxon>Tracheophyta</taxon>
        <taxon>Spermatophyta</taxon>
        <taxon>Magnoliopsida</taxon>
        <taxon>Liliopsida</taxon>
        <taxon>Poales</taxon>
        <taxon>Poaceae</taxon>
        <taxon>PACMAD clade</taxon>
        <taxon>Panicoideae</taxon>
        <taxon>Andropogonodae</taxon>
        <taxon>Andropogoneae</taxon>
        <taxon>Tripsacinae</taxon>
        <taxon>Zea</taxon>
    </lineage>
</organism>
<keyword evidence="5" id="KW-0677">Repeat</keyword>
<comment type="subcellular location">
    <subcellularLocation>
        <location evidence="1">Cytoplasm</location>
        <location evidence="1">P-body</location>
    </subcellularLocation>
</comment>
<evidence type="ECO:0000256" key="4">
    <source>
        <dbReference type="ARBA" id="ARBA00022574"/>
    </source>
</evidence>
<feature type="non-terminal residue" evidence="8">
    <location>
        <position position="170"/>
    </location>
</feature>